<sequence>MPTTRTVTCPDCQRSGARVTVNTVDSHQKDEPVCEIVAGFACPRGCQPPFDTIPLR</sequence>
<organism evidence="1 2">
    <name type="scientific">Kineococcus rhizosphaerae</name>
    <dbReference type="NCBI Taxonomy" id="559628"/>
    <lineage>
        <taxon>Bacteria</taxon>
        <taxon>Bacillati</taxon>
        <taxon>Actinomycetota</taxon>
        <taxon>Actinomycetes</taxon>
        <taxon>Kineosporiales</taxon>
        <taxon>Kineosporiaceae</taxon>
        <taxon>Kineococcus</taxon>
    </lineage>
</organism>
<evidence type="ECO:0000313" key="2">
    <source>
        <dbReference type="Proteomes" id="UP000238083"/>
    </source>
</evidence>
<keyword evidence="2" id="KW-1185">Reference proteome</keyword>
<protein>
    <submittedName>
        <fullName evidence="1">Uncharacterized protein</fullName>
    </submittedName>
</protein>
<comment type="caution">
    <text evidence="1">The sequence shown here is derived from an EMBL/GenBank/DDBJ whole genome shotgun (WGS) entry which is preliminary data.</text>
</comment>
<evidence type="ECO:0000313" key="1">
    <source>
        <dbReference type="EMBL" id="PRY05391.1"/>
    </source>
</evidence>
<dbReference type="Proteomes" id="UP000238083">
    <property type="component" value="Unassembled WGS sequence"/>
</dbReference>
<gene>
    <name evidence="1" type="ORF">CLV37_1393</name>
</gene>
<accession>A0A2T0QLT8</accession>
<reference evidence="1 2" key="1">
    <citation type="submission" date="2018-03" db="EMBL/GenBank/DDBJ databases">
        <title>Genomic Encyclopedia of Archaeal and Bacterial Type Strains, Phase II (KMG-II): from individual species to whole genera.</title>
        <authorList>
            <person name="Goeker M."/>
        </authorList>
    </citation>
    <scope>NUCLEOTIDE SEQUENCE [LARGE SCALE GENOMIC DNA]</scope>
    <source>
        <strain evidence="1 2">DSM 19711</strain>
    </source>
</reference>
<dbReference type="EMBL" id="PVZF01000039">
    <property type="protein sequence ID" value="PRY05391.1"/>
    <property type="molecule type" value="Genomic_DNA"/>
</dbReference>
<dbReference type="RefSeq" id="WP_170127535.1">
    <property type="nucleotide sequence ID" value="NZ_PVZF01000039.1"/>
</dbReference>
<dbReference type="AlphaFoldDB" id="A0A2T0QLT8"/>
<proteinExistence type="predicted"/>
<name>A0A2T0QLT8_9ACTN</name>